<keyword evidence="12" id="KW-1185">Reference proteome</keyword>
<keyword evidence="10" id="KW-1133">Transmembrane helix</keyword>
<evidence type="ECO:0000256" key="6">
    <source>
        <dbReference type="ARBA" id="ARBA00023004"/>
    </source>
</evidence>
<keyword evidence="7 9" id="KW-0503">Monooxygenase</keyword>
<evidence type="ECO:0000256" key="10">
    <source>
        <dbReference type="SAM" id="Phobius"/>
    </source>
</evidence>
<dbReference type="PANTHER" id="PTHR46206:SF1">
    <property type="entry name" value="P450, PUTATIVE (EUROFUNG)-RELATED"/>
    <property type="match status" value="1"/>
</dbReference>
<evidence type="ECO:0000256" key="4">
    <source>
        <dbReference type="ARBA" id="ARBA00022723"/>
    </source>
</evidence>
<feature type="transmembrane region" description="Helical" evidence="10">
    <location>
        <begin position="6"/>
        <end position="26"/>
    </location>
</feature>
<comment type="caution">
    <text evidence="11">The sequence shown here is derived from an EMBL/GenBank/DDBJ whole genome shotgun (WGS) entry which is preliminary data.</text>
</comment>
<dbReference type="Gene3D" id="1.10.630.10">
    <property type="entry name" value="Cytochrome P450"/>
    <property type="match status" value="1"/>
</dbReference>
<evidence type="ECO:0000256" key="3">
    <source>
        <dbReference type="ARBA" id="ARBA00022617"/>
    </source>
</evidence>
<dbReference type="PRINTS" id="PR00465">
    <property type="entry name" value="EP450IV"/>
</dbReference>
<evidence type="ECO:0000256" key="7">
    <source>
        <dbReference type="ARBA" id="ARBA00023033"/>
    </source>
</evidence>
<dbReference type="InterPro" id="IPR017972">
    <property type="entry name" value="Cyt_P450_CS"/>
</dbReference>
<dbReference type="GO" id="GO:0004497">
    <property type="term" value="F:monooxygenase activity"/>
    <property type="evidence" value="ECO:0007669"/>
    <property type="project" value="UniProtKB-KW"/>
</dbReference>
<feature type="binding site" description="axial binding residue" evidence="8">
    <location>
        <position position="500"/>
    </location>
    <ligand>
        <name>heme</name>
        <dbReference type="ChEBI" id="CHEBI:30413"/>
    </ligand>
    <ligandPart>
        <name>Fe</name>
        <dbReference type="ChEBI" id="CHEBI:18248"/>
    </ligandPart>
</feature>
<keyword evidence="3 8" id="KW-0349">Heme</keyword>
<dbReference type="CDD" id="cd11041">
    <property type="entry name" value="CYP503A1-like"/>
    <property type="match status" value="1"/>
</dbReference>
<comment type="cofactor">
    <cofactor evidence="1 8">
        <name>heme</name>
        <dbReference type="ChEBI" id="CHEBI:30413"/>
    </cofactor>
</comment>
<dbReference type="InterPro" id="IPR001128">
    <property type="entry name" value="Cyt_P450"/>
</dbReference>
<dbReference type="GO" id="GO:0016705">
    <property type="term" value="F:oxidoreductase activity, acting on paired donors, with incorporation or reduction of molecular oxygen"/>
    <property type="evidence" value="ECO:0007669"/>
    <property type="project" value="InterPro"/>
</dbReference>
<name>A0AAE0IRK0_9PEZI</name>
<evidence type="ECO:0000256" key="1">
    <source>
        <dbReference type="ARBA" id="ARBA00001971"/>
    </source>
</evidence>
<dbReference type="GO" id="GO:0020037">
    <property type="term" value="F:heme binding"/>
    <property type="evidence" value="ECO:0007669"/>
    <property type="project" value="InterPro"/>
</dbReference>
<evidence type="ECO:0000256" key="9">
    <source>
        <dbReference type="RuleBase" id="RU000461"/>
    </source>
</evidence>
<dbReference type="GO" id="GO:0005506">
    <property type="term" value="F:iron ion binding"/>
    <property type="evidence" value="ECO:0007669"/>
    <property type="project" value="InterPro"/>
</dbReference>
<keyword evidence="10" id="KW-0472">Membrane</keyword>
<dbReference type="SUPFAM" id="SSF48264">
    <property type="entry name" value="Cytochrome P450"/>
    <property type="match status" value="1"/>
</dbReference>
<organism evidence="11 12">
    <name type="scientific">Apodospora peruviana</name>
    <dbReference type="NCBI Taxonomy" id="516989"/>
    <lineage>
        <taxon>Eukaryota</taxon>
        <taxon>Fungi</taxon>
        <taxon>Dikarya</taxon>
        <taxon>Ascomycota</taxon>
        <taxon>Pezizomycotina</taxon>
        <taxon>Sordariomycetes</taxon>
        <taxon>Sordariomycetidae</taxon>
        <taxon>Sordariales</taxon>
        <taxon>Lasiosphaeriaceae</taxon>
        <taxon>Apodospora</taxon>
    </lineage>
</organism>
<evidence type="ECO:0000313" key="11">
    <source>
        <dbReference type="EMBL" id="KAK3329996.1"/>
    </source>
</evidence>
<comment type="similarity">
    <text evidence="2 9">Belongs to the cytochrome P450 family.</text>
</comment>
<evidence type="ECO:0000313" key="12">
    <source>
        <dbReference type="Proteomes" id="UP001283341"/>
    </source>
</evidence>
<dbReference type="Pfam" id="PF00067">
    <property type="entry name" value="p450"/>
    <property type="match status" value="1"/>
</dbReference>
<proteinExistence type="inferred from homology"/>
<dbReference type="PANTHER" id="PTHR46206">
    <property type="entry name" value="CYTOCHROME P450"/>
    <property type="match status" value="1"/>
</dbReference>
<evidence type="ECO:0000256" key="8">
    <source>
        <dbReference type="PIRSR" id="PIRSR602403-1"/>
    </source>
</evidence>
<keyword evidence="4 8" id="KW-0479">Metal-binding</keyword>
<keyword evidence="10" id="KW-0812">Transmembrane</keyword>
<keyword evidence="5 9" id="KW-0560">Oxidoreductase</keyword>
<reference evidence="11" key="2">
    <citation type="submission" date="2023-06" db="EMBL/GenBank/DDBJ databases">
        <authorList>
            <consortium name="Lawrence Berkeley National Laboratory"/>
            <person name="Haridas S."/>
            <person name="Hensen N."/>
            <person name="Bonometti L."/>
            <person name="Westerberg I."/>
            <person name="Brannstrom I.O."/>
            <person name="Guillou S."/>
            <person name="Cros-Aarteil S."/>
            <person name="Calhoun S."/>
            <person name="Kuo A."/>
            <person name="Mondo S."/>
            <person name="Pangilinan J."/>
            <person name="Riley R."/>
            <person name="Labutti K."/>
            <person name="Andreopoulos B."/>
            <person name="Lipzen A."/>
            <person name="Chen C."/>
            <person name="Yanf M."/>
            <person name="Daum C."/>
            <person name="Ng V."/>
            <person name="Clum A."/>
            <person name="Steindorff A."/>
            <person name="Ohm R."/>
            <person name="Martin F."/>
            <person name="Silar P."/>
            <person name="Natvig D."/>
            <person name="Lalanne C."/>
            <person name="Gautier V."/>
            <person name="Ament-Velasquez S.L."/>
            <person name="Kruys A."/>
            <person name="Hutchinson M.I."/>
            <person name="Powell A.J."/>
            <person name="Barry K."/>
            <person name="Miller A.N."/>
            <person name="Grigoriev I.V."/>
            <person name="Debuchy R."/>
            <person name="Gladieux P."/>
            <person name="Thoren M.H."/>
            <person name="Johannesson H."/>
        </authorList>
    </citation>
    <scope>NUCLEOTIDE SEQUENCE</scope>
    <source>
        <strain evidence="11">CBS 118394</strain>
    </source>
</reference>
<accession>A0AAE0IRK0</accession>
<dbReference type="AlphaFoldDB" id="A0AAE0IRK0"/>
<reference evidence="11" key="1">
    <citation type="journal article" date="2023" name="Mol. Phylogenet. Evol.">
        <title>Genome-scale phylogeny and comparative genomics of the fungal order Sordariales.</title>
        <authorList>
            <person name="Hensen N."/>
            <person name="Bonometti L."/>
            <person name="Westerberg I."/>
            <person name="Brannstrom I.O."/>
            <person name="Guillou S."/>
            <person name="Cros-Aarteil S."/>
            <person name="Calhoun S."/>
            <person name="Haridas S."/>
            <person name="Kuo A."/>
            <person name="Mondo S."/>
            <person name="Pangilinan J."/>
            <person name="Riley R."/>
            <person name="LaButti K."/>
            <person name="Andreopoulos B."/>
            <person name="Lipzen A."/>
            <person name="Chen C."/>
            <person name="Yan M."/>
            <person name="Daum C."/>
            <person name="Ng V."/>
            <person name="Clum A."/>
            <person name="Steindorff A."/>
            <person name="Ohm R.A."/>
            <person name="Martin F."/>
            <person name="Silar P."/>
            <person name="Natvig D.O."/>
            <person name="Lalanne C."/>
            <person name="Gautier V."/>
            <person name="Ament-Velasquez S.L."/>
            <person name="Kruys A."/>
            <person name="Hutchinson M.I."/>
            <person name="Powell A.J."/>
            <person name="Barry K."/>
            <person name="Miller A.N."/>
            <person name="Grigoriev I.V."/>
            <person name="Debuchy R."/>
            <person name="Gladieux P."/>
            <person name="Hiltunen Thoren M."/>
            <person name="Johannesson H."/>
        </authorList>
    </citation>
    <scope>NUCLEOTIDE SEQUENCE</scope>
    <source>
        <strain evidence="11">CBS 118394</strain>
    </source>
</reference>
<dbReference type="InterPro" id="IPR002403">
    <property type="entry name" value="Cyt_P450_E_grp-IV"/>
</dbReference>
<evidence type="ECO:0000256" key="2">
    <source>
        <dbReference type="ARBA" id="ARBA00010617"/>
    </source>
</evidence>
<dbReference type="EMBL" id="JAUEDM010000001">
    <property type="protein sequence ID" value="KAK3329996.1"/>
    <property type="molecule type" value="Genomic_DNA"/>
</dbReference>
<dbReference type="PROSITE" id="PS00086">
    <property type="entry name" value="CYTOCHROME_P450"/>
    <property type="match status" value="1"/>
</dbReference>
<sequence length="558" mass="62636">MFAANQLSVVAALAAVTVLFLQWLLFSNNNSKSSNKQNEEFWSRLDTVGIPSGGIIRRARGLIGSLTSMAQNTHEGYNKFCKGQNRPFALPTMWTGKAVVVLPPSQLHLVNRPESELTGFWALIENIQLPYFIPDRDVIENVIHFEVSRKDLTRRNVDRQAAPTAEEVDLAFRELWGDSKTAGEWKMVNGWDMCGAVIARVALRTLVGSPMCRNETLLELTRKFADSLFGAAAVINCTPPFLRPAIGPLLALPAKFYGARCRRIIIPLVKERIRLWQQHQNKDPKQKHGGADENDTELPNDFLQWLIPRCAGHGPEHMDPSKIAMRFLALNTMFVFAMSYVFSSTVIDLCASPDRDEFLSGMEEECRRVLADYHGDGQGGLANKEAVDRLYRVDSAIRESMRVSDVGVVTLPRDVVGDKPLDLGGGVVVPPGTRLVYPTQSIHLDRDYHDDPLRFDAFRFSRPMEKTEQHNDAPGREKARELMVTLTPGFLAFGYGKRACPGRWFVAQTLKQALAYLVMNYEVGLAGPVPKRKTLLNMMIPPTGVKLRFRRKGDEQEK</sequence>
<dbReference type="InterPro" id="IPR036396">
    <property type="entry name" value="Cyt_P450_sf"/>
</dbReference>
<dbReference type="Proteomes" id="UP001283341">
    <property type="component" value="Unassembled WGS sequence"/>
</dbReference>
<protein>
    <submittedName>
        <fullName evidence="11">Cytochrome P450</fullName>
    </submittedName>
</protein>
<evidence type="ECO:0000256" key="5">
    <source>
        <dbReference type="ARBA" id="ARBA00023002"/>
    </source>
</evidence>
<gene>
    <name evidence="11" type="ORF">B0H66DRAFT_586417</name>
</gene>
<keyword evidence="6 8" id="KW-0408">Iron</keyword>